<feature type="chain" id="PRO_5043863265" description="Secreted protein" evidence="1">
    <location>
        <begin position="21"/>
        <end position="87"/>
    </location>
</feature>
<dbReference type="AlphaFoldDB" id="A0AAU9INJ9"/>
<evidence type="ECO:0008006" key="4">
    <source>
        <dbReference type="Google" id="ProtNLM"/>
    </source>
</evidence>
<keyword evidence="3" id="KW-1185">Reference proteome</keyword>
<evidence type="ECO:0000313" key="2">
    <source>
        <dbReference type="EMBL" id="CAG9309818.1"/>
    </source>
</evidence>
<gene>
    <name evidence="2" type="ORF">BSTOLATCC_MIC33</name>
</gene>
<dbReference type="EMBL" id="CAJZBQ010000001">
    <property type="protein sequence ID" value="CAG9309818.1"/>
    <property type="molecule type" value="Genomic_DNA"/>
</dbReference>
<organism evidence="2 3">
    <name type="scientific">Blepharisma stoltei</name>
    <dbReference type="NCBI Taxonomy" id="1481888"/>
    <lineage>
        <taxon>Eukaryota</taxon>
        <taxon>Sar</taxon>
        <taxon>Alveolata</taxon>
        <taxon>Ciliophora</taxon>
        <taxon>Postciliodesmatophora</taxon>
        <taxon>Heterotrichea</taxon>
        <taxon>Heterotrichida</taxon>
        <taxon>Blepharismidae</taxon>
        <taxon>Blepharisma</taxon>
    </lineage>
</organism>
<comment type="caution">
    <text evidence="2">The sequence shown here is derived from an EMBL/GenBank/DDBJ whole genome shotgun (WGS) entry which is preliminary data.</text>
</comment>
<reference evidence="2" key="1">
    <citation type="submission" date="2021-09" db="EMBL/GenBank/DDBJ databases">
        <authorList>
            <consortium name="AG Swart"/>
            <person name="Singh M."/>
            <person name="Singh A."/>
            <person name="Seah K."/>
            <person name="Emmerich C."/>
        </authorList>
    </citation>
    <scope>NUCLEOTIDE SEQUENCE</scope>
    <source>
        <strain evidence="2">ATCC30299</strain>
    </source>
</reference>
<evidence type="ECO:0000256" key="1">
    <source>
        <dbReference type="SAM" id="SignalP"/>
    </source>
</evidence>
<dbReference type="Proteomes" id="UP001162131">
    <property type="component" value="Unassembled WGS sequence"/>
</dbReference>
<name>A0AAU9INJ9_9CILI</name>
<proteinExistence type="predicted"/>
<keyword evidence="1" id="KW-0732">Signal</keyword>
<evidence type="ECO:0000313" key="3">
    <source>
        <dbReference type="Proteomes" id="UP001162131"/>
    </source>
</evidence>
<feature type="signal peptide" evidence="1">
    <location>
        <begin position="1"/>
        <end position="20"/>
    </location>
</feature>
<accession>A0AAU9INJ9</accession>
<sequence>MKIAIKLLIIENALFLPLVSEFLNAIQCDQQVGSKLTETFVEKIATLFTEKIIVHYEQPLSIICLTFYSPLPIYFRPYWDFMNTLSI</sequence>
<protein>
    <recommendedName>
        <fullName evidence="4">Secreted protein</fullName>
    </recommendedName>
</protein>